<keyword evidence="3" id="KW-1185">Reference proteome</keyword>
<comment type="caution">
    <text evidence="2">The sequence shown here is derived from an EMBL/GenBank/DDBJ whole genome shotgun (WGS) entry which is preliminary data.</text>
</comment>
<sequence length="268" mass="31282">MQTELQLRNLTKFEDYQEAEGEDFENEQGYIISKEVDIHEYKLAQPIEEQEIKDIVDYFGFTNLDICDKVNRLVNSYCDLQEANNQLWTRNWEIAKELQKTKKEAIFNKENLLKHLGGCNSLEKKRELRYYKSLVEKYKKKFEKSRSILNKAAISCNIDCSSTSNNDEAEESKSDLSDSISPFNKTQEHQDKENVPLRVNQFSRSRSQKPSFSSQFYKSRSIPFKAKNVRDGCQDCEKTKATTSHLIETILGRIETLKQESIVDDIDD</sequence>
<protein>
    <submittedName>
        <fullName evidence="2">Uncharacterized protein</fullName>
    </submittedName>
</protein>
<gene>
    <name evidence="2" type="ORF">ECRASSUSDP1_LOCUS18130</name>
</gene>
<evidence type="ECO:0000313" key="3">
    <source>
        <dbReference type="Proteomes" id="UP001295684"/>
    </source>
</evidence>
<feature type="compositionally biased region" description="Basic and acidic residues" evidence="1">
    <location>
        <begin position="186"/>
        <end position="195"/>
    </location>
</feature>
<proteinExistence type="predicted"/>
<dbReference type="EMBL" id="CAMPGE010018328">
    <property type="protein sequence ID" value="CAI2376755.1"/>
    <property type="molecule type" value="Genomic_DNA"/>
</dbReference>
<feature type="region of interest" description="Disordered" evidence="1">
    <location>
        <begin position="163"/>
        <end position="216"/>
    </location>
</feature>
<feature type="compositionally biased region" description="Low complexity" evidence="1">
    <location>
        <begin position="201"/>
        <end position="216"/>
    </location>
</feature>
<name>A0AAD1XPU5_EUPCR</name>
<evidence type="ECO:0000256" key="1">
    <source>
        <dbReference type="SAM" id="MobiDB-lite"/>
    </source>
</evidence>
<reference evidence="2" key="1">
    <citation type="submission" date="2023-07" db="EMBL/GenBank/DDBJ databases">
        <authorList>
            <consortium name="AG Swart"/>
            <person name="Singh M."/>
            <person name="Singh A."/>
            <person name="Seah K."/>
            <person name="Emmerich C."/>
        </authorList>
    </citation>
    <scope>NUCLEOTIDE SEQUENCE</scope>
    <source>
        <strain evidence="2">DP1</strain>
    </source>
</reference>
<organism evidence="2 3">
    <name type="scientific">Euplotes crassus</name>
    <dbReference type="NCBI Taxonomy" id="5936"/>
    <lineage>
        <taxon>Eukaryota</taxon>
        <taxon>Sar</taxon>
        <taxon>Alveolata</taxon>
        <taxon>Ciliophora</taxon>
        <taxon>Intramacronucleata</taxon>
        <taxon>Spirotrichea</taxon>
        <taxon>Hypotrichia</taxon>
        <taxon>Euplotida</taxon>
        <taxon>Euplotidae</taxon>
        <taxon>Moneuplotes</taxon>
    </lineage>
</organism>
<accession>A0AAD1XPU5</accession>
<dbReference type="Proteomes" id="UP001295684">
    <property type="component" value="Unassembled WGS sequence"/>
</dbReference>
<dbReference type="AlphaFoldDB" id="A0AAD1XPU5"/>
<evidence type="ECO:0000313" key="2">
    <source>
        <dbReference type="EMBL" id="CAI2376755.1"/>
    </source>
</evidence>